<gene>
    <name evidence="1" type="ORF">FisN_2Hh156</name>
</gene>
<dbReference type="AlphaFoldDB" id="A0A1Z5KP22"/>
<comment type="caution">
    <text evidence="1">The sequence shown here is derived from an EMBL/GenBank/DDBJ whole genome shotgun (WGS) entry which is preliminary data.</text>
</comment>
<dbReference type="Proteomes" id="UP000198406">
    <property type="component" value="Unassembled WGS sequence"/>
</dbReference>
<dbReference type="SUPFAM" id="SSF54637">
    <property type="entry name" value="Thioesterase/thiol ester dehydrase-isomerase"/>
    <property type="match status" value="1"/>
</dbReference>
<dbReference type="OrthoDB" id="41610at2759"/>
<organism evidence="1 2">
    <name type="scientific">Fistulifera solaris</name>
    <name type="common">Oleaginous diatom</name>
    <dbReference type="NCBI Taxonomy" id="1519565"/>
    <lineage>
        <taxon>Eukaryota</taxon>
        <taxon>Sar</taxon>
        <taxon>Stramenopiles</taxon>
        <taxon>Ochrophyta</taxon>
        <taxon>Bacillariophyta</taxon>
        <taxon>Bacillariophyceae</taxon>
        <taxon>Bacillariophycidae</taxon>
        <taxon>Naviculales</taxon>
        <taxon>Naviculaceae</taxon>
        <taxon>Fistulifera</taxon>
    </lineage>
</organism>
<dbReference type="InterPro" id="IPR027961">
    <property type="entry name" value="DUF4442"/>
</dbReference>
<accession>A0A1Z5KP22</accession>
<reference evidence="1 2" key="1">
    <citation type="journal article" date="2015" name="Plant Cell">
        <title>Oil accumulation by the oleaginous diatom Fistulifera solaris as revealed by the genome and transcriptome.</title>
        <authorList>
            <person name="Tanaka T."/>
            <person name="Maeda Y."/>
            <person name="Veluchamy A."/>
            <person name="Tanaka M."/>
            <person name="Abida H."/>
            <person name="Marechal E."/>
            <person name="Bowler C."/>
            <person name="Muto M."/>
            <person name="Sunaga Y."/>
            <person name="Tanaka M."/>
            <person name="Yoshino T."/>
            <person name="Taniguchi T."/>
            <person name="Fukuda Y."/>
            <person name="Nemoto M."/>
            <person name="Matsumoto M."/>
            <person name="Wong P.S."/>
            <person name="Aburatani S."/>
            <person name="Fujibuchi W."/>
        </authorList>
    </citation>
    <scope>NUCLEOTIDE SEQUENCE [LARGE SCALE GENOMIC DNA]</scope>
    <source>
        <strain evidence="1 2">JPCC DA0580</strain>
    </source>
</reference>
<sequence length="162" mass="18793">MSWYPPYWGTGIWVTKVAHDFRHVQVQMHSKFYNTNVFGSHFGGSLASMSDPFYALMLTKLLGHRYQVIDAATQIQFIAMAKGTVTADFNVDDSLLNRIREKTSKGDKHHETFTVEIVDEEGRVVTSVEKTIYMRLKRHARDELEKTFYGTDDQFPPRRSRL</sequence>
<evidence type="ECO:0000313" key="2">
    <source>
        <dbReference type="Proteomes" id="UP000198406"/>
    </source>
</evidence>
<proteinExistence type="predicted"/>
<evidence type="ECO:0008006" key="3">
    <source>
        <dbReference type="Google" id="ProtNLM"/>
    </source>
</evidence>
<name>A0A1Z5KP22_FISSO</name>
<dbReference type="InParanoid" id="A0A1Z5KP22"/>
<evidence type="ECO:0000313" key="1">
    <source>
        <dbReference type="EMBL" id="GAX28026.1"/>
    </source>
</evidence>
<dbReference type="EMBL" id="BDSP01000264">
    <property type="protein sequence ID" value="GAX28026.1"/>
    <property type="molecule type" value="Genomic_DNA"/>
</dbReference>
<dbReference type="InterPro" id="IPR029069">
    <property type="entry name" value="HotDog_dom_sf"/>
</dbReference>
<dbReference type="Pfam" id="PF14539">
    <property type="entry name" value="DUF4442"/>
    <property type="match status" value="1"/>
</dbReference>
<protein>
    <recommendedName>
        <fullName evidence="3">Thioesterase domain-containing protein</fullName>
    </recommendedName>
</protein>
<dbReference type="Gene3D" id="3.10.129.10">
    <property type="entry name" value="Hotdog Thioesterase"/>
    <property type="match status" value="1"/>
</dbReference>
<keyword evidence="2" id="KW-1185">Reference proteome</keyword>